<organism evidence="1 2">
    <name type="scientific">Tropicimonas sediminicola</name>
    <dbReference type="NCBI Taxonomy" id="1031541"/>
    <lineage>
        <taxon>Bacteria</taxon>
        <taxon>Pseudomonadati</taxon>
        <taxon>Pseudomonadota</taxon>
        <taxon>Alphaproteobacteria</taxon>
        <taxon>Rhodobacterales</taxon>
        <taxon>Roseobacteraceae</taxon>
        <taxon>Tropicimonas</taxon>
    </lineage>
</organism>
<sequence length="40" mass="4326">MPDSMPHRSPTVVLPPNAPGLCHGLELHASPLQTKSESHR</sequence>
<accession>A0A239CI47</accession>
<protein>
    <submittedName>
        <fullName evidence="1">Uncharacterized protein</fullName>
    </submittedName>
</protein>
<dbReference type="EMBL" id="FZOY01000001">
    <property type="protein sequence ID" value="SNS19857.1"/>
    <property type="molecule type" value="Genomic_DNA"/>
</dbReference>
<evidence type="ECO:0000313" key="1">
    <source>
        <dbReference type="EMBL" id="SNS19857.1"/>
    </source>
</evidence>
<reference evidence="1 2" key="1">
    <citation type="submission" date="2017-06" db="EMBL/GenBank/DDBJ databases">
        <authorList>
            <person name="Kim H.J."/>
            <person name="Triplett B.A."/>
        </authorList>
    </citation>
    <scope>NUCLEOTIDE SEQUENCE [LARGE SCALE GENOMIC DNA]</scope>
    <source>
        <strain evidence="1 2">DSM 29339</strain>
    </source>
</reference>
<dbReference type="AlphaFoldDB" id="A0A239CI47"/>
<keyword evidence="2" id="KW-1185">Reference proteome</keyword>
<gene>
    <name evidence="1" type="ORF">SAMN05421757_101308</name>
</gene>
<evidence type="ECO:0000313" key="2">
    <source>
        <dbReference type="Proteomes" id="UP000198426"/>
    </source>
</evidence>
<name>A0A239CI47_9RHOB</name>
<proteinExistence type="predicted"/>
<dbReference type="Proteomes" id="UP000198426">
    <property type="component" value="Unassembled WGS sequence"/>
</dbReference>